<dbReference type="Proteomes" id="UP001196870">
    <property type="component" value="Unassembled WGS sequence"/>
</dbReference>
<protein>
    <submittedName>
        <fullName evidence="2">DUF3047 domain-containing protein</fullName>
    </submittedName>
</protein>
<sequence length="251" mass="26228">MRRIATIAALLLSPLLGGAAERGETPPDLAAAGWTVGAWRGMPQALFSFLPSIASGTASGIAPLPRTAFGNGVAAGGIRVRGQAAGGFVRRALSGPAQCLSWRWRVDAGPPATALNRRGGDDRALAISVGFAGWPTHASLWQRTQHGFAQAGAGDHTLPRSMLIYTWGGTGQEPRPFPSPYLAGLGQVRVIQPADAPRGRWVEQRVDLAADWRATFGGDPPPLLELSISADSDDTRSPLDAAVDGIRIGPC</sequence>
<evidence type="ECO:0000313" key="3">
    <source>
        <dbReference type="Proteomes" id="UP001196870"/>
    </source>
</evidence>
<organism evidence="2 3">
    <name type="scientific">Plastoroseomonas hellenica</name>
    <dbReference type="NCBI Taxonomy" id="2687306"/>
    <lineage>
        <taxon>Bacteria</taxon>
        <taxon>Pseudomonadati</taxon>
        <taxon>Pseudomonadota</taxon>
        <taxon>Alphaproteobacteria</taxon>
        <taxon>Acetobacterales</taxon>
        <taxon>Acetobacteraceae</taxon>
        <taxon>Plastoroseomonas</taxon>
    </lineage>
</organism>
<comment type="caution">
    <text evidence="2">The sequence shown here is derived from an EMBL/GenBank/DDBJ whole genome shotgun (WGS) entry which is preliminary data.</text>
</comment>
<reference evidence="3" key="1">
    <citation type="journal article" date="2021" name="Syst. Appl. Microbiol.">
        <title>Roseomonas hellenica sp. nov., isolated from roots of wild-growing Alkanna tinctoria.</title>
        <authorList>
            <person name="Rat A."/>
            <person name="Naranjo H.D."/>
            <person name="Lebbe L."/>
            <person name="Cnockaert M."/>
            <person name="Krigas N."/>
            <person name="Grigoriadou K."/>
            <person name="Maloupa E."/>
            <person name="Willems A."/>
        </authorList>
    </citation>
    <scope>NUCLEOTIDE SEQUENCE [LARGE SCALE GENOMIC DNA]</scope>
    <source>
        <strain evidence="3">LMG 31523</strain>
    </source>
</reference>
<proteinExistence type="predicted"/>
<dbReference type="InterPro" id="IPR021409">
    <property type="entry name" value="DUF3047"/>
</dbReference>
<accession>A0ABS5F9R9</accession>
<keyword evidence="3" id="KW-1185">Reference proteome</keyword>
<dbReference type="EMBL" id="JAAGBB010000096">
    <property type="protein sequence ID" value="MBR0669295.1"/>
    <property type="molecule type" value="Genomic_DNA"/>
</dbReference>
<evidence type="ECO:0000256" key="1">
    <source>
        <dbReference type="SAM" id="SignalP"/>
    </source>
</evidence>
<dbReference type="Pfam" id="PF11249">
    <property type="entry name" value="DUF3047"/>
    <property type="match status" value="1"/>
</dbReference>
<evidence type="ECO:0000313" key="2">
    <source>
        <dbReference type="EMBL" id="MBR0669295.1"/>
    </source>
</evidence>
<dbReference type="RefSeq" id="WP_211858193.1">
    <property type="nucleotide sequence ID" value="NZ_JAAGBB010000096.1"/>
</dbReference>
<gene>
    <name evidence="2" type="ORF">GXW71_33405</name>
</gene>
<name>A0ABS5F9R9_9PROT</name>
<feature type="chain" id="PRO_5045128402" evidence="1">
    <location>
        <begin position="20"/>
        <end position="251"/>
    </location>
</feature>
<feature type="signal peptide" evidence="1">
    <location>
        <begin position="1"/>
        <end position="19"/>
    </location>
</feature>
<keyword evidence="1" id="KW-0732">Signal</keyword>